<proteinExistence type="predicted"/>
<protein>
    <submittedName>
        <fullName evidence="1">Uncharacterized protein</fullName>
    </submittedName>
</protein>
<dbReference type="EMBL" id="CASHSV030000716">
    <property type="protein sequence ID" value="CAJ2672495.1"/>
    <property type="molecule type" value="Genomic_DNA"/>
</dbReference>
<sequence length="127" mass="14555">MEKRSRMRVFLEFVSCCATPRHTLESSIPGEDNERWLVPAPAVSTASTSVSSRYRYHRKQRKGALDWRPSLGSISEDIAVAPNTTVVSREVKKKKNVARGRHTKVYHRSYSDGYYESVKKLTVLRLI</sequence>
<accession>A0ACB0LSD0</accession>
<reference evidence="1" key="1">
    <citation type="submission" date="2023-10" db="EMBL/GenBank/DDBJ databases">
        <authorList>
            <person name="Rodriguez Cubillos JULIANA M."/>
            <person name="De Vega J."/>
        </authorList>
    </citation>
    <scope>NUCLEOTIDE SEQUENCE</scope>
</reference>
<dbReference type="Proteomes" id="UP001177021">
    <property type="component" value="Unassembled WGS sequence"/>
</dbReference>
<keyword evidence="2" id="KW-1185">Reference proteome</keyword>
<evidence type="ECO:0000313" key="2">
    <source>
        <dbReference type="Proteomes" id="UP001177021"/>
    </source>
</evidence>
<evidence type="ECO:0000313" key="1">
    <source>
        <dbReference type="EMBL" id="CAJ2672495.1"/>
    </source>
</evidence>
<name>A0ACB0LSD0_TRIPR</name>
<comment type="caution">
    <text evidence="1">The sequence shown here is derived from an EMBL/GenBank/DDBJ whole genome shotgun (WGS) entry which is preliminary data.</text>
</comment>
<organism evidence="1 2">
    <name type="scientific">Trifolium pratense</name>
    <name type="common">Red clover</name>
    <dbReference type="NCBI Taxonomy" id="57577"/>
    <lineage>
        <taxon>Eukaryota</taxon>
        <taxon>Viridiplantae</taxon>
        <taxon>Streptophyta</taxon>
        <taxon>Embryophyta</taxon>
        <taxon>Tracheophyta</taxon>
        <taxon>Spermatophyta</taxon>
        <taxon>Magnoliopsida</taxon>
        <taxon>eudicotyledons</taxon>
        <taxon>Gunneridae</taxon>
        <taxon>Pentapetalae</taxon>
        <taxon>rosids</taxon>
        <taxon>fabids</taxon>
        <taxon>Fabales</taxon>
        <taxon>Fabaceae</taxon>
        <taxon>Papilionoideae</taxon>
        <taxon>50 kb inversion clade</taxon>
        <taxon>NPAAA clade</taxon>
        <taxon>Hologalegina</taxon>
        <taxon>IRL clade</taxon>
        <taxon>Trifolieae</taxon>
        <taxon>Trifolium</taxon>
    </lineage>
</organism>
<gene>
    <name evidence="1" type="ORF">MILVUS5_LOCUS36119</name>
</gene>